<dbReference type="Pfam" id="PF13385">
    <property type="entry name" value="Laminin_G_3"/>
    <property type="match status" value="1"/>
</dbReference>
<dbReference type="InterPro" id="IPR036439">
    <property type="entry name" value="Dockerin_dom_sf"/>
</dbReference>
<gene>
    <name evidence="5" type="ORF">LF1_32440</name>
</gene>
<keyword evidence="5" id="KW-0378">Hydrolase</keyword>
<dbReference type="InterPro" id="IPR006558">
    <property type="entry name" value="LamG-like"/>
</dbReference>
<dbReference type="Pfam" id="PF20009">
    <property type="entry name" value="GEVED"/>
    <property type="match status" value="1"/>
</dbReference>
<dbReference type="GO" id="GO:0000272">
    <property type="term" value="P:polysaccharide catabolic process"/>
    <property type="evidence" value="ECO:0007669"/>
    <property type="project" value="InterPro"/>
</dbReference>
<evidence type="ECO:0000259" key="4">
    <source>
        <dbReference type="SMART" id="SM00560"/>
    </source>
</evidence>
<dbReference type="SUPFAM" id="SSF51445">
    <property type="entry name" value="(Trans)glycosidases"/>
    <property type="match status" value="1"/>
</dbReference>
<organism evidence="5 6">
    <name type="scientific">Rubripirellula obstinata</name>
    <dbReference type="NCBI Taxonomy" id="406547"/>
    <lineage>
        <taxon>Bacteria</taxon>
        <taxon>Pseudomonadati</taxon>
        <taxon>Planctomycetota</taxon>
        <taxon>Planctomycetia</taxon>
        <taxon>Pirellulales</taxon>
        <taxon>Pirellulaceae</taxon>
        <taxon>Rubripirellula</taxon>
    </lineage>
</organism>
<dbReference type="AlphaFoldDB" id="A0A5B1CMW1"/>
<comment type="caution">
    <text evidence="5">The sequence shown here is derived from an EMBL/GenBank/DDBJ whole genome shotgun (WGS) entry which is preliminary data.</text>
</comment>
<feature type="region of interest" description="Disordered" evidence="3">
    <location>
        <begin position="654"/>
        <end position="691"/>
    </location>
</feature>
<dbReference type="PANTHER" id="PTHR34154">
    <property type="entry name" value="ALKALI-SENSITIVE LINKAGE PROTEIN 1"/>
    <property type="match status" value="1"/>
</dbReference>
<evidence type="ECO:0000313" key="6">
    <source>
        <dbReference type="Proteomes" id="UP000322699"/>
    </source>
</evidence>
<sequence length="979" mass="105713">MDASLAIQDDIHRADTLPDTTAILTGTSELHLTGTGDPIAGSVVHLNSPDSWVFFNSIRPSAVAATLLDQIQVNGAAAVLDDNVRVVQHGLGAVVIPHAPDFTPLEVFTDSDFGGSSLQVSQYTQYNNVSLGSFNNTISSFTLKRGYTATVAVNSNGTGASRNYVAQDGDLNINLLPDDLDDGISFIRVFPWRWVTKKGIAGDIGQQLDTQWWYNWNINHESSLDQEYVAIRHVRWWPGLEQDWQARGVNHLLGYNEPDSPGQADIEVVDALWSWPDLLSTGLRLGAPAVTDGGLDWLYEFLDGAEAQGMRVDFIPVHYYRSRDPADPVGAATQFYNFLERIHDRTGLPIWVTEWNNGADWTTHDDPTWDQQAAAVAEMVQMLEDAPFVERYAPFNWVERTRRFQWDDPLGTLLPAGEIYRDTASQISYRQALPDPGTDPNAAYSFDDVALDESGYGHPILQSGANTFVEGKHGSAIQLDGQDDFLQLSPALGDGEDFTFSTWVNWDGGAAGQRIFDLGITNSESLYLTPRSPSGNLQFTIRDGGNIQQLNAPVLSPGVWTHVAVTLSGNTGKLFVNGEVVATNNSMTLNPSQINSPENYLGKSQASWNPLFSGSLDETKFFDRALSSEELFIELSDGLDFSDAPTSYPTQLVRDGARHVAEGPRLGDDRDRERDGTATSSANGDGSDEDGVTFGVIDVGNPLGGINIDLQDASQAYVDAWIDFDGNGSWDFDEQVLTSESVRSGLQTFNYTIPADVVAGETFARVRVSSAGNLGVTGLAADGEVEDYAVTITAGRAPAVERVEINGGESQRSALTQIEVMFDAKVIAADEAFSIVDQDSGAVLDGLNVDSLLVDGRTVSVLTFAASSNLVSPNPVGGYFTLLDASYRLEIDRSKIASVGGGVNLASDVSYGTKATDSFFRKYGDFSGDNQVGLTDFAAFRGAFGLQAGDGGYEPSLDSNGDAIIGLTDFAAFRSAFGT</sequence>
<dbReference type="InterPro" id="IPR045474">
    <property type="entry name" value="GEVED"/>
</dbReference>
<evidence type="ECO:0000256" key="2">
    <source>
        <dbReference type="ARBA" id="ARBA00023157"/>
    </source>
</evidence>
<feature type="domain" description="LamG-like jellyroll fold" evidence="4">
    <location>
        <begin position="496"/>
        <end position="629"/>
    </location>
</feature>
<evidence type="ECO:0000256" key="3">
    <source>
        <dbReference type="SAM" id="MobiDB-lite"/>
    </source>
</evidence>
<dbReference type="Proteomes" id="UP000322699">
    <property type="component" value="Unassembled WGS sequence"/>
</dbReference>
<dbReference type="GO" id="GO:0016787">
    <property type="term" value="F:hydrolase activity"/>
    <property type="evidence" value="ECO:0007669"/>
    <property type="project" value="UniProtKB-KW"/>
</dbReference>
<evidence type="ECO:0000256" key="1">
    <source>
        <dbReference type="ARBA" id="ARBA00022729"/>
    </source>
</evidence>
<dbReference type="Pfam" id="PF11790">
    <property type="entry name" value="Glyco_hydro_cc"/>
    <property type="match status" value="1"/>
</dbReference>
<evidence type="ECO:0000313" key="5">
    <source>
        <dbReference type="EMBL" id="KAA1260703.1"/>
    </source>
</evidence>
<dbReference type="Gene3D" id="2.60.20.10">
    <property type="entry name" value="Crystallins"/>
    <property type="match status" value="1"/>
</dbReference>
<dbReference type="Gene3D" id="3.20.20.80">
    <property type="entry name" value="Glycosidases"/>
    <property type="match status" value="1"/>
</dbReference>
<keyword evidence="1" id="KW-0732">Signal</keyword>
<dbReference type="InterPro" id="IPR017853">
    <property type="entry name" value="GH"/>
</dbReference>
<reference evidence="5 6" key="1">
    <citation type="submission" date="2019-08" db="EMBL/GenBank/DDBJ databases">
        <title>Deep-cultivation of Planctomycetes and their phenomic and genomic characterization uncovers novel biology.</title>
        <authorList>
            <person name="Wiegand S."/>
            <person name="Jogler M."/>
            <person name="Boedeker C."/>
            <person name="Pinto D."/>
            <person name="Vollmers J."/>
            <person name="Rivas-Marin E."/>
            <person name="Kohn T."/>
            <person name="Peeters S.H."/>
            <person name="Heuer A."/>
            <person name="Rast P."/>
            <person name="Oberbeckmann S."/>
            <person name="Bunk B."/>
            <person name="Jeske O."/>
            <person name="Meyerdierks A."/>
            <person name="Storesund J.E."/>
            <person name="Kallscheuer N."/>
            <person name="Luecker S."/>
            <person name="Lage O.M."/>
            <person name="Pohl T."/>
            <person name="Merkel B.J."/>
            <person name="Hornburger P."/>
            <person name="Mueller R.-W."/>
            <person name="Bruemmer F."/>
            <person name="Labrenz M."/>
            <person name="Spormann A.M."/>
            <person name="Op Den Camp H."/>
            <person name="Overmann J."/>
            <person name="Amann R."/>
            <person name="Jetten M.S.M."/>
            <person name="Mascher T."/>
            <person name="Medema M.H."/>
            <person name="Devos D.P."/>
            <person name="Kaster A.-K."/>
            <person name="Ovreas L."/>
            <person name="Rohde M."/>
            <person name="Galperin M.Y."/>
            <person name="Jogler C."/>
        </authorList>
    </citation>
    <scope>NUCLEOTIDE SEQUENCE [LARGE SCALE GENOMIC DNA]</scope>
    <source>
        <strain evidence="5 6">LF1</strain>
    </source>
</reference>
<dbReference type="SMART" id="SM00560">
    <property type="entry name" value="LamGL"/>
    <property type="match status" value="1"/>
</dbReference>
<dbReference type="EMBL" id="VRLW01000001">
    <property type="protein sequence ID" value="KAA1260703.1"/>
    <property type="molecule type" value="Genomic_DNA"/>
</dbReference>
<dbReference type="SUPFAM" id="SSF49899">
    <property type="entry name" value="Concanavalin A-like lectins/glucanases"/>
    <property type="match status" value="1"/>
</dbReference>
<accession>A0A5B1CMW1</accession>
<protein>
    <submittedName>
        <fullName evidence="5">Glycosyl hydrolase catalytic core</fullName>
    </submittedName>
</protein>
<dbReference type="PANTHER" id="PTHR34154:SF3">
    <property type="entry name" value="ALKALI-SENSITIVE LINKAGE PROTEIN 1"/>
    <property type="match status" value="1"/>
</dbReference>
<keyword evidence="2" id="KW-1015">Disulfide bond</keyword>
<dbReference type="Gene3D" id="2.60.120.200">
    <property type="match status" value="1"/>
</dbReference>
<feature type="compositionally biased region" description="Basic and acidic residues" evidence="3">
    <location>
        <begin position="655"/>
        <end position="676"/>
    </location>
</feature>
<dbReference type="GO" id="GO:0071966">
    <property type="term" value="P:fungal-type cell wall polysaccharide metabolic process"/>
    <property type="evidence" value="ECO:0007669"/>
    <property type="project" value="TreeGrafter"/>
</dbReference>
<dbReference type="InterPro" id="IPR053183">
    <property type="entry name" value="ASL1"/>
</dbReference>
<dbReference type="InterPro" id="IPR024655">
    <property type="entry name" value="Asl1_glyco_hydro_catalytic"/>
</dbReference>
<proteinExistence type="predicted"/>
<dbReference type="InterPro" id="IPR013320">
    <property type="entry name" value="ConA-like_dom_sf"/>
</dbReference>
<keyword evidence="6" id="KW-1185">Reference proteome</keyword>
<name>A0A5B1CMW1_9BACT</name>
<dbReference type="Gene3D" id="1.10.1330.10">
    <property type="entry name" value="Dockerin domain"/>
    <property type="match status" value="1"/>
</dbReference>